<reference evidence="1 2" key="1">
    <citation type="submission" date="2018-08" db="EMBL/GenBank/DDBJ databases">
        <title>Bacillus chawlae sp. nov., Bacillus glennii sp. nov., and Bacillus saganii sp. nov. Isolated from the Vehicle Assembly Building at Kennedy Space Center where the Viking Spacecraft were Assembled.</title>
        <authorList>
            <person name="Seuylemezian A."/>
            <person name="Vaishampayan P."/>
        </authorList>
    </citation>
    <scope>NUCLEOTIDE SEQUENCE [LARGE SCALE GENOMIC DNA]</scope>
    <source>
        <strain evidence="1 2">V47-23a</strain>
    </source>
</reference>
<dbReference type="EMBL" id="QVTE01000015">
    <property type="protein sequence ID" value="RFU70507.1"/>
    <property type="molecule type" value="Genomic_DNA"/>
</dbReference>
<accession>A0A372LRG5</accession>
<evidence type="ECO:0000313" key="2">
    <source>
        <dbReference type="Proteomes" id="UP000264541"/>
    </source>
</evidence>
<keyword evidence="2" id="KW-1185">Reference proteome</keyword>
<dbReference type="OrthoDB" id="9812053at2"/>
<dbReference type="SUPFAM" id="SSF75169">
    <property type="entry name" value="DsrEFH-like"/>
    <property type="match status" value="1"/>
</dbReference>
<sequence>MHLLIHLTHGPEAPTQADRAFLIAKTALKDGHKASMFLAGSAVGLIKEENLDKVFGVGSTATELRNSVNEILENGGRIVLSEVSCGARGITEKDWEGKNVELGSPSVLVEMTAACDKVITYG</sequence>
<protein>
    <submittedName>
        <fullName evidence="1">Multidrug transporter</fullName>
    </submittedName>
</protein>
<comment type="caution">
    <text evidence="1">The sequence shown here is derived from an EMBL/GenBank/DDBJ whole genome shotgun (WGS) entry which is preliminary data.</text>
</comment>
<dbReference type="Gene3D" id="3.40.1260.10">
    <property type="entry name" value="DsrEFH-like"/>
    <property type="match status" value="1"/>
</dbReference>
<proteinExistence type="predicted"/>
<dbReference type="InterPro" id="IPR003787">
    <property type="entry name" value="Sulphur_relay_DsrE/F-like"/>
</dbReference>
<dbReference type="AlphaFoldDB" id="A0A372LRG5"/>
<dbReference type="InterPro" id="IPR027396">
    <property type="entry name" value="DsrEFH-like"/>
</dbReference>
<name>A0A372LRG5_9BACI</name>
<dbReference type="RefSeq" id="WP_117325761.1">
    <property type="nucleotide sequence ID" value="NZ_QVTE01000015.1"/>
</dbReference>
<organism evidence="1 2">
    <name type="scientific">Peribacillus saganii</name>
    <dbReference type="NCBI Taxonomy" id="2303992"/>
    <lineage>
        <taxon>Bacteria</taxon>
        <taxon>Bacillati</taxon>
        <taxon>Bacillota</taxon>
        <taxon>Bacilli</taxon>
        <taxon>Bacillales</taxon>
        <taxon>Bacillaceae</taxon>
        <taxon>Peribacillus</taxon>
    </lineage>
</organism>
<evidence type="ECO:0000313" key="1">
    <source>
        <dbReference type="EMBL" id="RFU70507.1"/>
    </source>
</evidence>
<dbReference type="Proteomes" id="UP000264541">
    <property type="component" value="Unassembled WGS sequence"/>
</dbReference>
<gene>
    <name evidence="1" type="ORF">D0469_06125</name>
</gene>
<dbReference type="Pfam" id="PF02635">
    <property type="entry name" value="DsrE"/>
    <property type="match status" value="1"/>
</dbReference>